<evidence type="ECO:0000256" key="7">
    <source>
        <dbReference type="ARBA" id="ARBA00023209"/>
    </source>
</evidence>
<dbReference type="PANTHER" id="PTHR12358">
    <property type="entry name" value="SPHINGOSINE KINASE"/>
    <property type="match status" value="1"/>
</dbReference>
<evidence type="ECO:0000256" key="8">
    <source>
        <dbReference type="ARBA" id="ARBA00023264"/>
    </source>
</evidence>
<keyword evidence="6" id="KW-0067">ATP-binding</keyword>
<dbReference type="NCBIfam" id="TIGR00147">
    <property type="entry name" value="YegS/Rv2252/BmrU family lipid kinase"/>
    <property type="match status" value="1"/>
</dbReference>
<keyword evidence="7" id="KW-0444">Lipid biosynthesis</keyword>
<keyword evidence="7" id="KW-0443">Lipid metabolism</keyword>
<dbReference type="InterPro" id="IPR017438">
    <property type="entry name" value="ATP-NAD_kinase_N"/>
</dbReference>
<comment type="similarity">
    <text evidence="2">Belongs to the diacylglycerol/lipid kinase family.</text>
</comment>
<dbReference type="Proteomes" id="UP001431199">
    <property type="component" value="Unassembled WGS sequence"/>
</dbReference>
<dbReference type="PROSITE" id="PS50146">
    <property type="entry name" value="DAGK"/>
    <property type="match status" value="1"/>
</dbReference>
<dbReference type="PANTHER" id="PTHR12358:SF54">
    <property type="entry name" value="SPHINGOSINE KINASE RELATED PROTEIN"/>
    <property type="match status" value="1"/>
</dbReference>
<keyword evidence="8" id="KW-1208">Phospholipid metabolism</keyword>
<dbReference type="InterPro" id="IPR050187">
    <property type="entry name" value="Lipid_Phosphate_FormReg"/>
</dbReference>
<evidence type="ECO:0000259" key="9">
    <source>
        <dbReference type="PROSITE" id="PS50146"/>
    </source>
</evidence>
<dbReference type="Pfam" id="PF19279">
    <property type="entry name" value="YegS_C"/>
    <property type="match status" value="1"/>
</dbReference>
<dbReference type="InterPro" id="IPR016064">
    <property type="entry name" value="NAD/diacylglycerol_kinase_sf"/>
</dbReference>
<accession>A0ABT2M3D5</accession>
<proteinExistence type="inferred from homology"/>
<evidence type="ECO:0000313" key="10">
    <source>
        <dbReference type="EMBL" id="MCT7399137.1"/>
    </source>
</evidence>
<organism evidence="10 11">
    <name type="scientific">Eubacterium album</name>
    <dbReference type="NCBI Taxonomy" id="2978477"/>
    <lineage>
        <taxon>Bacteria</taxon>
        <taxon>Bacillati</taxon>
        <taxon>Bacillota</taxon>
        <taxon>Clostridia</taxon>
        <taxon>Eubacteriales</taxon>
        <taxon>Eubacteriaceae</taxon>
        <taxon>Eubacterium</taxon>
    </lineage>
</organism>
<keyword evidence="7" id="KW-0594">Phospholipid biosynthesis</keyword>
<comment type="cofactor">
    <cofactor evidence="1">
        <name>Mg(2+)</name>
        <dbReference type="ChEBI" id="CHEBI:18420"/>
    </cofactor>
</comment>
<dbReference type="Gene3D" id="2.60.200.40">
    <property type="match status" value="1"/>
</dbReference>
<evidence type="ECO:0000256" key="2">
    <source>
        <dbReference type="ARBA" id="ARBA00005983"/>
    </source>
</evidence>
<feature type="domain" description="DAGKc" evidence="9">
    <location>
        <begin position="1"/>
        <end position="100"/>
    </location>
</feature>
<evidence type="ECO:0000256" key="3">
    <source>
        <dbReference type="ARBA" id="ARBA00022679"/>
    </source>
</evidence>
<dbReference type="GO" id="GO:0016301">
    <property type="term" value="F:kinase activity"/>
    <property type="evidence" value="ECO:0007669"/>
    <property type="project" value="UniProtKB-KW"/>
</dbReference>
<evidence type="ECO:0000256" key="6">
    <source>
        <dbReference type="ARBA" id="ARBA00022840"/>
    </source>
</evidence>
<protein>
    <submittedName>
        <fullName evidence="10">YegS/Rv2252/BmrU family lipid kinase</fullName>
    </submittedName>
</protein>
<dbReference type="InterPro" id="IPR001206">
    <property type="entry name" value="Diacylglycerol_kinase_cat_dom"/>
</dbReference>
<evidence type="ECO:0000256" key="4">
    <source>
        <dbReference type="ARBA" id="ARBA00022741"/>
    </source>
</evidence>
<comment type="caution">
    <text evidence="10">The sequence shown here is derived from an EMBL/GenBank/DDBJ whole genome shotgun (WGS) entry which is preliminary data.</text>
</comment>
<dbReference type="InterPro" id="IPR005218">
    <property type="entry name" value="Diacylglycerol/lipid_kinase"/>
</dbReference>
<name>A0ABT2M3D5_9FIRM</name>
<dbReference type="Pfam" id="PF00781">
    <property type="entry name" value="DAGK_cat"/>
    <property type="match status" value="1"/>
</dbReference>
<evidence type="ECO:0000313" key="11">
    <source>
        <dbReference type="Proteomes" id="UP001431199"/>
    </source>
</evidence>
<reference evidence="10" key="1">
    <citation type="submission" date="2022-09" db="EMBL/GenBank/DDBJ databases">
        <title>Eubacterium sp. LFL-14 isolated from human feces.</title>
        <authorList>
            <person name="Liu F."/>
        </authorList>
    </citation>
    <scope>NUCLEOTIDE SEQUENCE</scope>
    <source>
        <strain evidence="10">LFL-14</strain>
    </source>
</reference>
<dbReference type="EMBL" id="JAODBU010000007">
    <property type="protein sequence ID" value="MCT7399137.1"/>
    <property type="molecule type" value="Genomic_DNA"/>
</dbReference>
<evidence type="ECO:0000256" key="5">
    <source>
        <dbReference type="ARBA" id="ARBA00022777"/>
    </source>
</evidence>
<keyword evidence="3" id="KW-0808">Transferase</keyword>
<sequence length="295" mass="33469">MKYYFIINPESGRFANDKEGFIERIDKACRLRDIKYEIHYTDGFGKARKVAESIPDDEECILFSVGGDGNLNEIINGVVKKHMTVGVIPAGSGNDFYRTLSALGKGEHRCDLGIINDKYFINIACIGLDADIANNISVIRQKKWIPVGQRYTCSIIYSYFKYKFKELTTIFGEQSKKGEYTIVTVCNGQYYGGGHRIAPHALIDDGYFEIYMVDKMPKILIPGLLLKLKNGRHEKSKRVVRYTDKGLKIQSDIPVTCNVDGEMLTDTEFKIRIEKSAIKVYNDPQFVEEIVGNNI</sequence>
<dbReference type="RefSeq" id="WP_260978747.1">
    <property type="nucleotide sequence ID" value="NZ_JAODBU010000007.1"/>
</dbReference>
<keyword evidence="4" id="KW-0547">Nucleotide-binding</keyword>
<gene>
    <name evidence="10" type="ORF">N5B56_08590</name>
</gene>
<evidence type="ECO:0000256" key="1">
    <source>
        <dbReference type="ARBA" id="ARBA00001946"/>
    </source>
</evidence>
<dbReference type="Gene3D" id="3.40.50.10330">
    <property type="entry name" value="Probable inorganic polyphosphate/atp-NAD kinase, domain 1"/>
    <property type="match status" value="1"/>
</dbReference>
<keyword evidence="11" id="KW-1185">Reference proteome</keyword>
<dbReference type="SUPFAM" id="SSF111331">
    <property type="entry name" value="NAD kinase/diacylglycerol kinase-like"/>
    <property type="match status" value="1"/>
</dbReference>
<keyword evidence="5 10" id="KW-0418">Kinase</keyword>
<dbReference type="InterPro" id="IPR045540">
    <property type="entry name" value="YegS/DAGK_C"/>
</dbReference>